<sequence>MAVGALSKNQYQDQREKMGARERGAVYIRTKDTPSENKDKEIIW</sequence>
<organism evidence="2 3">
    <name type="scientific">Rickettsiella grylli</name>
    <dbReference type="NCBI Taxonomy" id="59196"/>
    <lineage>
        <taxon>Bacteria</taxon>
        <taxon>Pseudomonadati</taxon>
        <taxon>Pseudomonadota</taxon>
        <taxon>Gammaproteobacteria</taxon>
        <taxon>Legionellales</taxon>
        <taxon>Coxiellaceae</taxon>
        <taxon>Rickettsiella</taxon>
    </lineage>
</organism>
<protein>
    <submittedName>
        <fullName evidence="2">Uncharacterized protein</fullName>
    </submittedName>
</protein>
<accession>A8PNH3</accession>
<gene>
    <name evidence="2" type="ORF">RICGR_1004</name>
</gene>
<feature type="compositionally biased region" description="Basic and acidic residues" evidence="1">
    <location>
        <begin position="13"/>
        <end position="25"/>
    </location>
</feature>
<dbReference type="Proteomes" id="UP000054075">
    <property type="component" value="Unassembled WGS sequence"/>
</dbReference>
<dbReference type="STRING" id="59196.RICGR_1004"/>
<comment type="caution">
    <text evidence="2">The sequence shown here is derived from an EMBL/GenBank/DDBJ whole genome shotgun (WGS) entry which is preliminary data.</text>
</comment>
<dbReference type="EMBL" id="AAQJ02000001">
    <property type="protein sequence ID" value="EDP46727.1"/>
    <property type="molecule type" value="Genomic_DNA"/>
</dbReference>
<reference evidence="2" key="2">
    <citation type="submission" date="2007-10" db="EMBL/GenBank/DDBJ databases">
        <authorList>
            <person name="Myers G.S."/>
        </authorList>
    </citation>
    <scope>NUCLEOTIDE SEQUENCE [LARGE SCALE GENOMIC DNA]</scope>
</reference>
<evidence type="ECO:0000256" key="1">
    <source>
        <dbReference type="SAM" id="MobiDB-lite"/>
    </source>
</evidence>
<keyword evidence="3" id="KW-1185">Reference proteome</keyword>
<proteinExistence type="predicted"/>
<dbReference type="AlphaFoldDB" id="A8PNH3"/>
<evidence type="ECO:0000313" key="2">
    <source>
        <dbReference type="EMBL" id="EDP46727.1"/>
    </source>
</evidence>
<feature type="region of interest" description="Disordered" evidence="1">
    <location>
        <begin position="1"/>
        <end position="25"/>
    </location>
</feature>
<name>A8PNH3_9COXI</name>
<evidence type="ECO:0000313" key="3">
    <source>
        <dbReference type="Proteomes" id="UP000054075"/>
    </source>
</evidence>
<reference evidence="2" key="1">
    <citation type="submission" date="2006-04" db="EMBL/GenBank/DDBJ databases">
        <authorList>
            <person name="Seshadri R."/>
            <person name="Federici B.A."/>
        </authorList>
    </citation>
    <scope>NUCLEOTIDE SEQUENCE [LARGE SCALE GENOMIC DNA]</scope>
</reference>